<sequence length="63" mass="7053">MKKPCYYLLCLAWVAGFVCLMYHTFTVDGLEVIPTLTAYALFLISAVLCCSCCKKDGCCKKEE</sequence>
<keyword evidence="1" id="KW-1133">Transmembrane helix</keyword>
<keyword evidence="1" id="KW-0472">Membrane</keyword>
<organism evidence="2">
    <name type="scientific">marine metagenome</name>
    <dbReference type="NCBI Taxonomy" id="408172"/>
    <lineage>
        <taxon>unclassified sequences</taxon>
        <taxon>metagenomes</taxon>
        <taxon>ecological metagenomes</taxon>
    </lineage>
</organism>
<proteinExistence type="predicted"/>
<evidence type="ECO:0000256" key="1">
    <source>
        <dbReference type="SAM" id="Phobius"/>
    </source>
</evidence>
<protein>
    <submittedName>
        <fullName evidence="2">Uncharacterized protein</fullName>
    </submittedName>
</protein>
<keyword evidence="1" id="KW-0812">Transmembrane</keyword>
<name>A0A382ZP59_9ZZZZ</name>
<feature type="transmembrane region" description="Helical" evidence="1">
    <location>
        <begin position="32"/>
        <end position="53"/>
    </location>
</feature>
<gene>
    <name evidence="2" type="ORF">METZ01_LOCUS449934</name>
</gene>
<accession>A0A382ZP59</accession>
<dbReference type="EMBL" id="UINC01185400">
    <property type="protein sequence ID" value="SVD97080.1"/>
    <property type="molecule type" value="Genomic_DNA"/>
</dbReference>
<evidence type="ECO:0000313" key="2">
    <source>
        <dbReference type="EMBL" id="SVD97080.1"/>
    </source>
</evidence>
<dbReference type="AlphaFoldDB" id="A0A382ZP59"/>
<feature type="transmembrane region" description="Helical" evidence="1">
    <location>
        <begin position="7"/>
        <end position="26"/>
    </location>
</feature>
<reference evidence="2" key="1">
    <citation type="submission" date="2018-05" db="EMBL/GenBank/DDBJ databases">
        <authorList>
            <person name="Lanie J.A."/>
            <person name="Ng W.-L."/>
            <person name="Kazmierczak K.M."/>
            <person name="Andrzejewski T.M."/>
            <person name="Davidsen T.M."/>
            <person name="Wayne K.J."/>
            <person name="Tettelin H."/>
            <person name="Glass J.I."/>
            <person name="Rusch D."/>
            <person name="Podicherti R."/>
            <person name="Tsui H.-C.T."/>
            <person name="Winkler M.E."/>
        </authorList>
    </citation>
    <scope>NUCLEOTIDE SEQUENCE</scope>
</reference>